<proteinExistence type="predicted"/>
<reference evidence="1" key="1">
    <citation type="submission" date="2006-06" db="EMBL/GenBank/DDBJ databases">
        <title>Complete sequence of chromosome of Chelativorans sp. BNC1.</title>
        <authorList>
            <consortium name="US DOE Joint Genome Institute"/>
            <person name="Copeland A."/>
            <person name="Lucas S."/>
            <person name="Lapidus A."/>
            <person name="Barry K."/>
            <person name="Detter J.C."/>
            <person name="Glavina del Rio T."/>
            <person name="Hammon N."/>
            <person name="Israni S."/>
            <person name="Dalin E."/>
            <person name="Tice H."/>
            <person name="Pitluck S."/>
            <person name="Chertkov O."/>
            <person name="Brettin T."/>
            <person name="Bruce D."/>
            <person name="Han C."/>
            <person name="Tapia R."/>
            <person name="Gilna P."/>
            <person name="Schmutz J."/>
            <person name="Larimer F."/>
            <person name="Land M."/>
            <person name="Hauser L."/>
            <person name="Kyrpides N."/>
            <person name="Mikhailova N."/>
            <person name="Richardson P."/>
        </authorList>
    </citation>
    <scope>NUCLEOTIDE SEQUENCE</scope>
    <source>
        <strain evidence="1">BNC1</strain>
    </source>
</reference>
<accession>Q11BQ7</accession>
<organism evidence="1">
    <name type="scientific">Chelativorans sp. (strain BNC1)</name>
    <dbReference type="NCBI Taxonomy" id="266779"/>
    <lineage>
        <taxon>Bacteria</taxon>
        <taxon>Pseudomonadati</taxon>
        <taxon>Pseudomonadota</taxon>
        <taxon>Alphaproteobacteria</taxon>
        <taxon>Hyphomicrobiales</taxon>
        <taxon>Phyllobacteriaceae</taxon>
        <taxon>Chelativorans</taxon>
    </lineage>
</organism>
<sequence length="269" mass="30177">MDFVRRFEDHQVERIRRAILDYRSKHKVGDVTLANEIGKYLSNNVTYDSTLKNIQRLRKGKRMRGATFLNACVEFLKVQMVTPPEEELGLAMKHFVGDVFGYAGLWAALEGDYVLRVLRERHFDSSAALSQPGRPAMGIAVAPIGKQPEVESAPVILSIGPGEGLDYGVARERYFLPDENGPEHGKTTYSEANALSRQGVCLPVGSQDILIMIRDFLFSHMYVLRREPFGFSGAMIMPTLHDVFAVDAPSLDRQSQYDVALQRVPRSSE</sequence>
<protein>
    <submittedName>
        <fullName evidence="1">Uncharacterized protein</fullName>
    </submittedName>
</protein>
<dbReference type="AlphaFoldDB" id="Q11BQ7"/>
<dbReference type="HOGENOM" id="CLU_1033241_0_0_5"/>
<dbReference type="KEGG" id="mes:Meso_3800"/>
<dbReference type="EMBL" id="CP000390">
    <property type="protein sequence ID" value="ABG65168.1"/>
    <property type="molecule type" value="Genomic_DNA"/>
</dbReference>
<name>Q11BQ7_CHESB</name>
<gene>
    <name evidence="1" type="ordered locus">Meso_3800</name>
</gene>
<evidence type="ECO:0000313" key="1">
    <source>
        <dbReference type="EMBL" id="ABG65168.1"/>
    </source>
</evidence>